<reference evidence="21" key="2">
    <citation type="submission" date="2015-04" db="EMBL/GenBank/DDBJ databases">
        <authorList>
            <person name="Syromyatnikov M.Y."/>
            <person name="Popov V.N."/>
        </authorList>
    </citation>
    <scope>NUCLEOTIDE SEQUENCE</scope>
</reference>
<name>A0A0U2KFF3_9HEMI</name>
<evidence type="ECO:0000256" key="3">
    <source>
        <dbReference type="ARBA" id="ARBA00007012"/>
    </source>
</evidence>
<evidence type="ECO:0000256" key="8">
    <source>
        <dbReference type="ARBA" id="ARBA00022692"/>
    </source>
</evidence>
<keyword evidence="12 19" id="KW-1133">Transmembrane helix</keyword>
<dbReference type="CTD" id="4536"/>
<dbReference type="GeneID" id="26118588"/>
<evidence type="ECO:0000256" key="10">
    <source>
        <dbReference type="ARBA" id="ARBA00022967"/>
    </source>
</evidence>
<keyword evidence="13" id="KW-0520">NAD</keyword>
<feature type="transmembrane region" description="Helical" evidence="19">
    <location>
        <begin position="59"/>
        <end position="81"/>
    </location>
</feature>
<evidence type="ECO:0000256" key="2">
    <source>
        <dbReference type="ARBA" id="ARBA00004448"/>
    </source>
</evidence>
<dbReference type="EC" id="7.1.1.2" evidence="4"/>
<evidence type="ECO:0000256" key="6">
    <source>
        <dbReference type="ARBA" id="ARBA00022448"/>
    </source>
</evidence>
<comment type="function">
    <text evidence="1">Core subunit of the mitochondrial membrane respiratory chain NADH dehydrogenase (Complex I) that is believed to belong to the minimal assembly required for catalysis. Complex I functions in the transfer of electrons from NADH to the respiratory chain. The immediate electron acceptor for the enzyme is believed to be ubiquinone.</text>
</comment>
<feature type="transmembrane region" description="Helical" evidence="19">
    <location>
        <begin position="187"/>
        <end position="206"/>
    </location>
</feature>
<evidence type="ECO:0000256" key="4">
    <source>
        <dbReference type="ARBA" id="ARBA00012944"/>
    </source>
</evidence>
<evidence type="ECO:0000256" key="15">
    <source>
        <dbReference type="ARBA" id="ARBA00023128"/>
    </source>
</evidence>
<evidence type="ECO:0000256" key="17">
    <source>
        <dbReference type="ARBA" id="ARBA00031028"/>
    </source>
</evidence>
<evidence type="ECO:0000256" key="19">
    <source>
        <dbReference type="SAM" id="Phobius"/>
    </source>
</evidence>
<dbReference type="PANTHER" id="PTHR46552">
    <property type="entry name" value="NADH-UBIQUINONE OXIDOREDUCTASE CHAIN 2"/>
    <property type="match status" value="1"/>
</dbReference>
<protein>
    <recommendedName>
        <fullName evidence="5">NADH-ubiquinone oxidoreductase chain 2</fullName>
        <ecNumber evidence="4">7.1.1.2</ecNumber>
    </recommendedName>
    <alternativeName>
        <fullName evidence="17">NADH dehydrogenase subunit 2</fullName>
    </alternativeName>
</protein>
<keyword evidence="15 21" id="KW-0496">Mitochondrion</keyword>
<keyword evidence="14" id="KW-0830">Ubiquinone</keyword>
<comment type="catalytic activity">
    <reaction evidence="18">
        <text>a ubiquinone + NADH + 5 H(+)(in) = a ubiquinol + NAD(+) + 4 H(+)(out)</text>
        <dbReference type="Rhea" id="RHEA:29091"/>
        <dbReference type="Rhea" id="RHEA-COMP:9565"/>
        <dbReference type="Rhea" id="RHEA-COMP:9566"/>
        <dbReference type="ChEBI" id="CHEBI:15378"/>
        <dbReference type="ChEBI" id="CHEBI:16389"/>
        <dbReference type="ChEBI" id="CHEBI:17976"/>
        <dbReference type="ChEBI" id="CHEBI:57540"/>
        <dbReference type="ChEBI" id="CHEBI:57945"/>
        <dbReference type="EC" id="7.1.1.2"/>
    </reaction>
</comment>
<keyword evidence="6" id="KW-0813">Transport</keyword>
<dbReference type="Pfam" id="PF00361">
    <property type="entry name" value="Proton_antipo_M"/>
    <property type="match status" value="2"/>
</dbReference>
<dbReference type="InterPro" id="IPR050175">
    <property type="entry name" value="Complex_I_Subunit_2"/>
</dbReference>
<comment type="subcellular location">
    <subcellularLocation>
        <location evidence="2">Mitochondrion inner membrane</location>
        <topology evidence="2">Multi-pass membrane protein</topology>
    </subcellularLocation>
</comment>
<feature type="transmembrane region" description="Helical" evidence="19">
    <location>
        <begin position="15"/>
        <end position="38"/>
    </location>
</feature>
<organism evidence="21">
    <name type="scientific">Drabescoides nuchalis</name>
    <dbReference type="NCBI Taxonomy" id="1725375"/>
    <lineage>
        <taxon>Eukaryota</taxon>
        <taxon>Metazoa</taxon>
        <taxon>Ecdysozoa</taxon>
        <taxon>Arthropoda</taxon>
        <taxon>Hexapoda</taxon>
        <taxon>Insecta</taxon>
        <taxon>Pterygota</taxon>
        <taxon>Neoptera</taxon>
        <taxon>Paraneoptera</taxon>
        <taxon>Hemiptera</taxon>
        <taxon>Auchenorrhyncha</taxon>
        <taxon>Membracoidea</taxon>
        <taxon>Cicadellidae</taxon>
        <taxon>Deltocephalinae</taxon>
        <taxon>Drabescini</taxon>
        <taxon>Drabescoides</taxon>
    </lineage>
</organism>
<keyword evidence="7" id="KW-0679">Respiratory chain</keyword>
<feature type="transmembrane region" description="Helical" evidence="19">
    <location>
        <begin position="299"/>
        <end position="318"/>
    </location>
</feature>
<sequence length="322" mass="37375">MSFNSTKTLLTNTMMIGVIMTICSNNWFSMWMGLEITLMSFIPMLQNNNILSSESMIKYFIVQSVASTLMLLSIFIMLIGVSMMNQYLLMTAMLIKVGSAPFHNWVIMIIETINYYEMWIMLTIIKMPPLTILYQTNVNKLTFPIILGLILSSISCLNQTSMRKTIGFSSIYNMSMMILIVNKFNLLIIFMTIYSVMMGILVNFINKLKIKFVNQMIFNEKNVKLKLNLWINMLSMGGFPPLMGFFMKLLVIQMLLQENITMTMVIMLTSMFVMMFYMRLAFTSMITIHSSMKWSKNKYNNYFTMIINIILFPILISLTEAL</sequence>
<evidence type="ECO:0000256" key="1">
    <source>
        <dbReference type="ARBA" id="ARBA00003257"/>
    </source>
</evidence>
<feature type="transmembrane region" description="Helical" evidence="19">
    <location>
        <begin position="227"/>
        <end position="247"/>
    </location>
</feature>
<proteinExistence type="inferred from homology"/>
<evidence type="ECO:0000256" key="12">
    <source>
        <dbReference type="ARBA" id="ARBA00022989"/>
    </source>
</evidence>
<evidence type="ECO:0000313" key="21">
    <source>
        <dbReference type="EMBL" id="ALF99730.1"/>
    </source>
</evidence>
<keyword evidence="8 19" id="KW-0812">Transmembrane</keyword>
<dbReference type="GO" id="GO:0005743">
    <property type="term" value="C:mitochondrial inner membrane"/>
    <property type="evidence" value="ECO:0007669"/>
    <property type="project" value="UniProtKB-SubCell"/>
</dbReference>
<evidence type="ECO:0000259" key="20">
    <source>
        <dbReference type="Pfam" id="PF00361"/>
    </source>
</evidence>
<feature type="domain" description="NADH:quinone oxidoreductase/Mrp antiporter transmembrane" evidence="20">
    <location>
        <begin position="24"/>
        <end position="78"/>
    </location>
</feature>
<dbReference type="EMBL" id="KR349344">
    <property type="protein sequence ID" value="ALF99730.1"/>
    <property type="molecule type" value="Genomic_DNA"/>
</dbReference>
<comment type="similarity">
    <text evidence="3">Belongs to the complex I subunit 2 family.</text>
</comment>
<dbReference type="AlphaFoldDB" id="A0A0U2KFF3"/>
<evidence type="ECO:0000256" key="11">
    <source>
        <dbReference type="ARBA" id="ARBA00022982"/>
    </source>
</evidence>
<evidence type="ECO:0000256" key="13">
    <source>
        <dbReference type="ARBA" id="ARBA00023027"/>
    </source>
</evidence>
<dbReference type="PANTHER" id="PTHR46552:SF1">
    <property type="entry name" value="NADH-UBIQUINONE OXIDOREDUCTASE CHAIN 2"/>
    <property type="match status" value="1"/>
</dbReference>
<dbReference type="GO" id="GO:0006120">
    <property type="term" value="P:mitochondrial electron transport, NADH to ubiquinone"/>
    <property type="evidence" value="ECO:0007669"/>
    <property type="project" value="TreeGrafter"/>
</dbReference>
<feature type="domain" description="NADH:quinone oxidoreductase/Mrp antiporter transmembrane" evidence="20">
    <location>
        <begin position="82"/>
        <end position="271"/>
    </location>
</feature>
<reference evidence="21" key="1">
    <citation type="journal article" date="2015" name="Mitochondrial DNA">
        <title>Complete mitochondrial genome of Drabescoides nuchalis (Hemiptera: Cicadellidae).</title>
        <authorList>
            <person name="Wu Y."/>
            <person name="Dai R."/>
            <person name="Zhan H."/>
            <person name="Qu L."/>
        </authorList>
    </citation>
    <scope>NUCLEOTIDE SEQUENCE</scope>
</reference>
<keyword evidence="10" id="KW-1278">Translocase</keyword>
<dbReference type="InterPro" id="IPR001750">
    <property type="entry name" value="ND/Mrp_TM"/>
</dbReference>
<keyword evidence="16 19" id="KW-0472">Membrane</keyword>
<feature type="transmembrane region" description="Helical" evidence="19">
    <location>
        <begin position="259"/>
        <end position="278"/>
    </location>
</feature>
<dbReference type="GO" id="GO:0008137">
    <property type="term" value="F:NADH dehydrogenase (ubiquinone) activity"/>
    <property type="evidence" value="ECO:0007669"/>
    <property type="project" value="UniProtKB-EC"/>
</dbReference>
<evidence type="ECO:0000256" key="9">
    <source>
        <dbReference type="ARBA" id="ARBA00022792"/>
    </source>
</evidence>
<evidence type="ECO:0000256" key="18">
    <source>
        <dbReference type="ARBA" id="ARBA00049551"/>
    </source>
</evidence>
<gene>
    <name evidence="21" type="primary">ND2</name>
</gene>
<evidence type="ECO:0000256" key="14">
    <source>
        <dbReference type="ARBA" id="ARBA00023075"/>
    </source>
</evidence>
<evidence type="ECO:0000256" key="16">
    <source>
        <dbReference type="ARBA" id="ARBA00023136"/>
    </source>
</evidence>
<keyword evidence="11" id="KW-0249">Electron transport</keyword>
<keyword evidence="9" id="KW-0999">Mitochondrion inner membrane</keyword>
<evidence type="ECO:0000256" key="5">
    <source>
        <dbReference type="ARBA" id="ARBA00021008"/>
    </source>
</evidence>
<dbReference type="RefSeq" id="YP_009175378.1">
    <property type="nucleotide sequence ID" value="NC_028154.1"/>
</dbReference>
<accession>A0A0U2KFF3</accession>
<geneLocation type="mitochondrion" evidence="21"/>
<evidence type="ECO:0000256" key="7">
    <source>
        <dbReference type="ARBA" id="ARBA00022660"/>
    </source>
</evidence>